<gene>
    <name evidence="2" type="ORF">CGI_10006074</name>
</gene>
<proteinExistence type="predicted"/>
<dbReference type="InParanoid" id="K1PVS4"/>
<name>K1PVS4_MAGGI</name>
<accession>K1PVS4</accession>
<evidence type="ECO:0000313" key="2">
    <source>
        <dbReference type="EMBL" id="EKC20395.1"/>
    </source>
</evidence>
<organism evidence="2">
    <name type="scientific">Magallana gigas</name>
    <name type="common">Pacific oyster</name>
    <name type="synonym">Crassostrea gigas</name>
    <dbReference type="NCBI Taxonomy" id="29159"/>
    <lineage>
        <taxon>Eukaryota</taxon>
        <taxon>Metazoa</taxon>
        <taxon>Spiralia</taxon>
        <taxon>Lophotrochozoa</taxon>
        <taxon>Mollusca</taxon>
        <taxon>Bivalvia</taxon>
        <taxon>Autobranchia</taxon>
        <taxon>Pteriomorphia</taxon>
        <taxon>Ostreida</taxon>
        <taxon>Ostreoidea</taxon>
        <taxon>Ostreidae</taxon>
        <taxon>Magallana</taxon>
    </lineage>
</organism>
<sequence>MEDADASSSSSLKVQPKRKHASVDSTKGKKRKAVFTSSDTDQMYNSECSTSSSGKIQGATCFVIGNFAGISSGREVEVALYSESGAMEKSVMMIKGVRNSSVPDLRLTLPVPSISSFGQTSSVVVIGVVEVRTCLCLEPPSPVLPV</sequence>
<dbReference type="EMBL" id="JH816304">
    <property type="protein sequence ID" value="EKC20395.1"/>
    <property type="molecule type" value="Genomic_DNA"/>
</dbReference>
<protein>
    <submittedName>
        <fullName evidence="2">Uncharacterized protein</fullName>
    </submittedName>
</protein>
<dbReference type="AlphaFoldDB" id="K1PVS4"/>
<dbReference type="HOGENOM" id="CLU_1779237_0_0_1"/>
<feature type="compositionally biased region" description="Polar residues" evidence="1">
    <location>
        <begin position="1"/>
        <end position="13"/>
    </location>
</feature>
<reference evidence="2" key="1">
    <citation type="journal article" date="2012" name="Nature">
        <title>The oyster genome reveals stress adaptation and complexity of shell formation.</title>
        <authorList>
            <person name="Zhang G."/>
            <person name="Fang X."/>
            <person name="Guo X."/>
            <person name="Li L."/>
            <person name="Luo R."/>
            <person name="Xu F."/>
            <person name="Yang P."/>
            <person name="Zhang L."/>
            <person name="Wang X."/>
            <person name="Qi H."/>
            <person name="Xiong Z."/>
            <person name="Que H."/>
            <person name="Xie Y."/>
            <person name="Holland P.W."/>
            <person name="Paps J."/>
            <person name="Zhu Y."/>
            <person name="Wu F."/>
            <person name="Chen Y."/>
            <person name="Wang J."/>
            <person name="Peng C."/>
            <person name="Meng J."/>
            <person name="Yang L."/>
            <person name="Liu J."/>
            <person name="Wen B."/>
            <person name="Zhang N."/>
            <person name="Huang Z."/>
            <person name="Zhu Q."/>
            <person name="Feng Y."/>
            <person name="Mount A."/>
            <person name="Hedgecock D."/>
            <person name="Xu Z."/>
            <person name="Liu Y."/>
            <person name="Domazet-Loso T."/>
            <person name="Du Y."/>
            <person name="Sun X."/>
            <person name="Zhang S."/>
            <person name="Liu B."/>
            <person name="Cheng P."/>
            <person name="Jiang X."/>
            <person name="Li J."/>
            <person name="Fan D."/>
            <person name="Wang W."/>
            <person name="Fu W."/>
            <person name="Wang T."/>
            <person name="Wang B."/>
            <person name="Zhang J."/>
            <person name="Peng Z."/>
            <person name="Li Y."/>
            <person name="Li N."/>
            <person name="Wang J."/>
            <person name="Chen M."/>
            <person name="He Y."/>
            <person name="Tan F."/>
            <person name="Song X."/>
            <person name="Zheng Q."/>
            <person name="Huang R."/>
            <person name="Yang H."/>
            <person name="Du X."/>
            <person name="Chen L."/>
            <person name="Yang M."/>
            <person name="Gaffney P.M."/>
            <person name="Wang S."/>
            <person name="Luo L."/>
            <person name="She Z."/>
            <person name="Ming Y."/>
            <person name="Huang W."/>
            <person name="Zhang S."/>
            <person name="Huang B."/>
            <person name="Zhang Y."/>
            <person name="Qu T."/>
            <person name="Ni P."/>
            <person name="Miao G."/>
            <person name="Wang J."/>
            <person name="Wang Q."/>
            <person name="Steinberg C.E."/>
            <person name="Wang H."/>
            <person name="Li N."/>
            <person name="Qian L."/>
            <person name="Zhang G."/>
            <person name="Li Y."/>
            <person name="Yang H."/>
            <person name="Liu X."/>
            <person name="Wang J."/>
            <person name="Yin Y."/>
            <person name="Wang J."/>
        </authorList>
    </citation>
    <scope>NUCLEOTIDE SEQUENCE [LARGE SCALE GENOMIC DNA]</scope>
    <source>
        <strain evidence="2">05x7-T-G4-1.051#20</strain>
    </source>
</reference>
<evidence type="ECO:0000256" key="1">
    <source>
        <dbReference type="SAM" id="MobiDB-lite"/>
    </source>
</evidence>
<feature type="region of interest" description="Disordered" evidence="1">
    <location>
        <begin position="1"/>
        <end position="35"/>
    </location>
</feature>